<keyword evidence="6 7" id="KW-0472">Membrane</keyword>
<evidence type="ECO:0000256" key="3">
    <source>
        <dbReference type="ARBA" id="ARBA00022475"/>
    </source>
</evidence>
<keyword evidence="10" id="KW-1185">Reference proteome</keyword>
<feature type="domain" description="ABC transmembrane type-1" evidence="8">
    <location>
        <begin position="96"/>
        <end position="332"/>
    </location>
</feature>
<reference evidence="9" key="2">
    <citation type="submission" date="2020-09" db="EMBL/GenBank/DDBJ databases">
        <authorList>
            <person name="Sun Q."/>
            <person name="Ohkuma M."/>
        </authorList>
    </citation>
    <scope>NUCLEOTIDE SEQUENCE</scope>
    <source>
        <strain evidence="9">JCM 31311</strain>
    </source>
</reference>
<dbReference type="Pfam" id="PF19300">
    <property type="entry name" value="BPD_transp_1_N"/>
    <property type="match status" value="1"/>
</dbReference>
<evidence type="ECO:0000313" key="10">
    <source>
        <dbReference type="Proteomes" id="UP000603865"/>
    </source>
</evidence>
<dbReference type="GO" id="GO:0055085">
    <property type="term" value="P:transmembrane transport"/>
    <property type="evidence" value="ECO:0007669"/>
    <property type="project" value="InterPro"/>
</dbReference>
<reference evidence="9" key="1">
    <citation type="journal article" date="2014" name="Int. J. Syst. Evol. Microbiol.">
        <title>Complete genome sequence of Corynebacterium casei LMG S-19264T (=DSM 44701T), isolated from a smear-ripened cheese.</title>
        <authorList>
            <consortium name="US DOE Joint Genome Institute (JGI-PGF)"/>
            <person name="Walter F."/>
            <person name="Albersmeier A."/>
            <person name="Kalinowski J."/>
            <person name="Ruckert C."/>
        </authorList>
    </citation>
    <scope>NUCLEOTIDE SEQUENCE</scope>
    <source>
        <strain evidence="9">JCM 31311</strain>
    </source>
</reference>
<evidence type="ECO:0000256" key="4">
    <source>
        <dbReference type="ARBA" id="ARBA00022692"/>
    </source>
</evidence>
<dbReference type="AlphaFoldDB" id="A0A918C495"/>
<evidence type="ECO:0000256" key="6">
    <source>
        <dbReference type="ARBA" id="ARBA00023136"/>
    </source>
</evidence>
<keyword evidence="2 7" id="KW-0813">Transport</keyword>
<evidence type="ECO:0000313" key="9">
    <source>
        <dbReference type="EMBL" id="GGR05081.1"/>
    </source>
</evidence>
<accession>A0A918C495</accession>
<feature type="transmembrane region" description="Helical" evidence="7">
    <location>
        <begin position="205"/>
        <end position="225"/>
    </location>
</feature>
<dbReference type="GO" id="GO:0005886">
    <property type="term" value="C:plasma membrane"/>
    <property type="evidence" value="ECO:0007669"/>
    <property type="project" value="UniProtKB-SubCell"/>
</dbReference>
<comment type="caution">
    <text evidence="9">The sequence shown here is derived from an EMBL/GenBank/DDBJ whole genome shotgun (WGS) entry which is preliminary data.</text>
</comment>
<name>A0A918C495_9DEIO</name>
<comment type="subcellular location">
    <subcellularLocation>
        <location evidence="1 7">Cell membrane</location>
        <topology evidence="1 7">Multi-pass membrane protein</topology>
    </subcellularLocation>
</comment>
<comment type="similarity">
    <text evidence="7">Belongs to the binding-protein-dependent transport system permease family.</text>
</comment>
<dbReference type="InterPro" id="IPR000515">
    <property type="entry name" value="MetI-like"/>
</dbReference>
<evidence type="ECO:0000256" key="7">
    <source>
        <dbReference type="RuleBase" id="RU363032"/>
    </source>
</evidence>
<proteinExistence type="inferred from homology"/>
<feature type="transmembrane region" description="Helical" evidence="7">
    <location>
        <begin position="135"/>
        <end position="157"/>
    </location>
</feature>
<organism evidence="9 10">
    <name type="scientific">Deinococcus ruber</name>
    <dbReference type="NCBI Taxonomy" id="1848197"/>
    <lineage>
        <taxon>Bacteria</taxon>
        <taxon>Thermotogati</taxon>
        <taxon>Deinococcota</taxon>
        <taxon>Deinococci</taxon>
        <taxon>Deinococcales</taxon>
        <taxon>Deinococcaceae</taxon>
        <taxon>Deinococcus</taxon>
    </lineage>
</organism>
<dbReference type="InterPro" id="IPR035906">
    <property type="entry name" value="MetI-like_sf"/>
</dbReference>
<evidence type="ECO:0000256" key="5">
    <source>
        <dbReference type="ARBA" id="ARBA00022989"/>
    </source>
</evidence>
<feature type="transmembrane region" description="Helical" evidence="7">
    <location>
        <begin position="267"/>
        <end position="291"/>
    </location>
</feature>
<protein>
    <submittedName>
        <fullName evidence="9">Peptide ABC transporter permease</fullName>
    </submittedName>
</protein>
<evidence type="ECO:0000256" key="2">
    <source>
        <dbReference type="ARBA" id="ARBA00022448"/>
    </source>
</evidence>
<keyword evidence="5 7" id="KW-1133">Transmembrane helix</keyword>
<dbReference type="Pfam" id="PF00528">
    <property type="entry name" value="BPD_transp_1"/>
    <property type="match status" value="1"/>
</dbReference>
<dbReference type="SUPFAM" id="SSF161098">
    <property type="entry name" value="MetI-like"/>
    <property type="match status" value="1"/>
</dbReference>
<dbReference type="EMBL" id="BMQL01000007">
    <property type="protein sequence ID" value="GGR05081.1"/>
    <property type="molecule type" value="Genomic_DNA"/>
</dbReference>
<evidence type="ECO:0000256" key="1">
    <source>
        <dbReference type="ARBA" id="ARBA00004651"/>
    </source>
</evidence>
<feature type="transmembrane region" description="Helical" evidence="7">
    <location>
        <begin position="311"/>
        <end position="335"/>
    </location>
</feature>
<keyword evidence="3" id="KW-1003">Cell membrane</keyword>
<gene>
    <name evidence="9" type="ORF">GCM10008957_17480</name>
</gene>
<keyword evidence="4 7" id="KW-0812">Transmembrane</keyword>
<sequence>MFTFIVRRLIQIPVVMFVLSIMIVGLLQLLSPAQRASGYIRSEQQAAHLDQIIRDKGFDQPFPVQYGKWLGSALHGDLGFSKTSSAPVLDTIAQRLPATLELAILAAIPIILIGVWFGTLSALHKDRPIDQIMRVFTVLGYSLPTFVLGILFLKFLYGTLGWAPGPGQLDTINQFTILDPSFKRYTGMLTVDGLLNGKPAVTLDVLRHLILPVLTLTIVSSANIIKIMRAQMLEALTSDFVRTARSKGLPERVVTGKHARRNALLPVVTLSGFTLIGLLGGSIITETIFAYPGVGQWAAGAAGNFDVPAVIGFALASAVIVVLISTATDILYGVVDPRVRFD</sequence>
<feature type="transmembrane region" description="Helical" evidence="7">
    <location>
        <begin position="12"/>
        <end position="30"/>
    </location>
</feature>
<dbReference type="RefSeq" id="WP_189089422.1">
    <property type="nucleotide sequence ID" value="NZ_BMQL01000007.1"/>
</dbReference>
<dbReference type="InterPro" id="IPR045621">
    <property type="entry name" value="BPD_transp_1_N"/>
</dbReference>
<dbReference type="Proteomes" id="UP000603865">
    <property type="component" value="Unassembled WGS sequence"/>
</dbReference>
<feature type="transmembrane region" description="Helical" evidence="7">
    <location>
        <begin position="102"/>
        <end position="123"/>
    </location>
</feature>
<dbReference type="PROSITE" id="PS50928">
    <property type="entry name" value="ABC_TM1"/>
    <property type="match status" value="1"/>
</dbReference>
<dbReference type="CDD" id="cd06261">
    <property type="entry name" value="TM_PBP2"/>
    <property type="match status" value="1"/>
</dbReference>
<dbReference type="PANTHER" id="PTHR43163:SF6">
    <property type="entry name" value="DIPEPTIDE TRANSPORT SYSTEM PERMEASE PROTEIN DPPB-RELATED"/>
    <property type="match status" value="1"/>
</dbReference>
<dbReference type="Gene3D" id="1.10.3720.10">
    <property type="entry name" value="MetI-like"/>
    <property type="match status" value="1"/>
</dbReference>
<evidence type="ECO:0000259" key="8">
    <source>
        <dbReference type="PROSITE" id="PS50928"/>
    </source>
</evidence>
<dbReference type="PANTHER" id="PTHR43163">
    <property type="entry name" value="DIPEPTIDE TRANSPORT SYSTEM PERMEASE PROTEIN DPPB-RELATED"/>
    <property type="match status" value="1"/>
</dbReference>